<proteinExistence type="predicted"/>
<gene>
    <name evidence="2" type="ORF">IRL76_07850</name>
</gene>
<feature type="domain" description="DUF234" evidence="1">
    <location>
        <begin position="389"/>
        <end position="431"/>
    </location>
</feature>
<dbReference type="Proteomes" id="UP000594459">
    <property type="component" value="Chromosome"/>
</dbReference>
<dbReference type="Pfam" id="PF03008">
    <property type="entry name" value="DUF234"/>
    <property type="match status" value="1"/>
</dbReference>
<dbReference type="AlphaFoldDB" id="A0A7S8F1B8"/>
<sequence>MQELTGNDVARIEEQIDALLEAESLPGGSLADSRWMLVTACEDMLRIVFASSAQLWTTEADIEQRAAVIHRLDEIKYLIRIALLKIDKEKPIGHWETKYFNRKNDNRYTYIGDFIWRIAKFYMRAQGVFSGIYGRDADAWGVRGGLKLFTRPSLRSMQYRLLEALVVQDLDPFTPIPILASSFLGDKFTFPDGSRLEQGAAFKAAVKSVKLRNGKISYPFVLQRIRDLFDMHLYDPQIVPQEWVFPWGDYDFSRRFFAGLSALCHMHMVCVYHGALKHGLQGGGLDQACLILKRGDFAKRISAVAGIPSDQTSRAIEMLTYGTLAKTPDLALQPFLPLAGEELLVAPLHTISSNWPRNSLTLHARIASSNFDRQSHLFELPMIEKITDSVPNRFDSFGNITLKVGRRKEEIDVVLVDHLNKQILLCECKWSIPPGDPREVNDRRKSMIQKVGQADRKLEFVRKNLASFTARMNLHADDYFCRALVITEGFGGDLTDQQHIPVVPAAVFKEALGQEITLHKLHEIFTSPLWLPRPGIDCDVQGEVHRFAGVEIGEVGLGFTSNEYLEQNLAKYLTDAAALSSEQIAGNVW</sequence>
<reference evidence="2 3" key="1">
    <citation type="submission" date="2020-11" db="EMBL/GenBank/DDBJ databases">
        <title>The genome sequence of Erythrobacter sp. 6D36.</title>
        <authorList>
            <person name="Liu Y."/>
        </authorList>
    </citation>
    <scope>NUCLEOTIDE SEQUENCE [LARGE SCALE GENOMIC DNA]</scope>
    <source>
        <strain evidence="2 3">6D36</strain>
    </source>
</reference>
<protein>
    <recommendedName>
        <fullName evidence="1">DUF234 domain-containing protein</fullName>
    </recommendedName>
</protein>
<keyword evidence="3" id="KW-1185">Reference proteome</keyword>
<dbReference type="InterPro" id="IPR004256">
    <property type="entry name" value="DUF234"/>
</dbReference>
<dbReference type="EMBL" id="CP064654">
    <property type="protein sequence ID" value="QPC97820.1"/>
    <property type="molecule type" value="Genomic_DNA"/>
</dbReference>
<evidence type="ECO:0000313" key="2">
    <source>
        <dbReference type="EMBL" id="QPC97820.1"/>
    </source>
</evidence>
<name>A0A7S8F1B8_9SPHN</name>
<dbReference type="RefSeq" id="WP_200980829.1">
    <property type="nucleotide sequence ID" value="NZ_CP064654.1"/>
</dbReference>
<dbReference type="KEGG" id="qso:IRL76_07850"/>
<organism evidence="2 3">
    <name type="scientific">Qipengyuania soli</name>
    <dbReference type="NCBI Taxonomy" id="2782568"/>
    <lineage>
        <taxon>Bacteria</taxon>
        <taxon>Pseudomonadati</taxon>
        <taxon>Pseudomonadota</taxon>
        <taxon>Alphaproteobacteria</taxon>
        <taxon>Sphingomonadales</taxon>
        <taxon>Erythrobacteraceae</taxon>
        <taxon>Qipengyuania</taxon>
    </lineage>
</organism>
<accession>A0A7S8F1B8</accession>
<evidence type="ECO:0000313" key="3">
    <source>
        <dbReference type="Proteomes" id="UP000594459"/>
    </source>
</evidence>
<evidence type="ECO:0000259" key="1">
    <source>
        <dbReference type="Pfam" id="PF03008"/>
    </source>
</evidence>